<sequence length="103" mass="9998">MLACLVGLLAFGIAGATAGLGGGGVDGIDNDMDDLNSITTESPVMCVGQRCLYPGFDSLSPVVQDRLMQVLGSALAAGAQGSSGGGMTAEGSVYGGVATTGEP</sequence>
<dbReference type="EMBL" id="LGRX02001077">
    <property type="protein sequence ID" value="KAK3286940.1"/>
    <property type="molecule type" value="Genomic_DNA"/>
</dbReference>
<comment type="caution">
    <text evidence="3">The sequence shown here is derived from an EMBL/GenBank/DDBJ whole genome shotgun (WGS) entry which is preliminary data.</text>
</comment>
<name>A0AAE0LJA5_9CHLO</name>
<evidence type="ECO:0000313" key="3">
    <source>
        <dbReference type="EMBL" id="KAK3286940.1"/>
    </source>
</evidence>
<dbReference type="Proteomes" id="UP001190700">
    <property type="component" value="Unassembled WGS sequence"/>
</dbReference>
<dbReference type="AlphaFoldDB" id="A0AAE0LJA5"/>
<feature type="region of interest" description="Disordered" evidence="1">
    <location>
        <begin position="79"/>
        <end position="103"/>
    </location>
</feature>
<keyword evidence="2" id="KW-0732">Signal</keyword>
<gene>
    <name evidence="3" type="ORF">CYMTET_5532</name>
</gene>
<evidence type="ECO:0000256" key="1">
    <source>
        <dbReference type="SAM" id="MobiDB-lite"/>
    </source>
</evidence>
<feature type="signal peptide" evidence="2">
    <location>
        <begin position="1"/>
        <end position="18"/>
    </location>
</feature>
<evidence type="ECO:0000256" key="2">
    <source>
        <dbReference type="SAM" id="SignalP"/>
    </source>
</evidence>
<organism evidence="3 4">
    <name type="scientific">Cymbomonas tetramitiformis</name>
    <dbReference type="NCBI Taxonomy" id="36881"/>
    <lineage>
        <taxon>Eukaryota</taxon>
        <taxon>Viridiplantae</taxon>
        <taxon>Chlorophyta</taxon>
        <taxon>Pyramimonadophyceae</taxon>
        <taxon>Pyramimonadales</taxon>
        <taxon>Pyramimonadaceae</taxon>
        <taxon>Cymbomonas</taxon>
    </lineage>
</organism>
<feature type="chain" id="PRO_5042036115" evidence="2">
    <location>
        <begin position="19"/>
        <end position="103"/>
    </location>
</feature>
<protein>
    <submittedName>
        <fullName evidence="3">Uncharacterized protein</fullName>
    </submittedName>
</protein>
<keyword evidence="4" id="KW-1185">Reference proteome</keyword>
<proteinExistence type="predicted"/>
<accession>A0AAE0LJA5</accession>
<reference evidence="3 4" key="1">
    <citation type="journal article" date="2015" name="Genome Biol. Evol.">
        <title>Comparative Genomics of a Bacterivorous Green Alga Reveals Evolutionary Causalities and Consequences of Phago-Mixotrophic Mode of Nutrition.</title>
        <authorList>
            <person name="Burns J.A."/>
            <person name="Paasch A."/>
            <person name="Narechania A."/>
            <person name="Kim E."/>
        </authorList>
    </citation>
    <scope>NUCLEOTIDE SEQUENCE [LARGE SCALE GENOMIC DNA]</scope>
    <source>
        <strain evidence="3 4">PLY_AMNH</strain>
    </source>
</reference>
<evidence type="ECO:0000313" key="4">
    <source>
        <dbReference type="Proteomes" id="UP001190700"/>
    </source>
</evidence>